<evidence type="ECO:0000256" key="1">
    <source>
        <dbReference type="ARBA" id="ARBA00004651"/>
    </source>
</evidence>
<feature type="transmembrane region" description="Helical" evidence="14">
    <location>
        <begin position="121"/>
        <end position="142"/>
    </location>
</feature>
<evidence type="ECO:0000313" key="16">
    <source>
        <dbReference type="Proteomes" id="UP000236333"/>
    </source>
</evidence>
<feature type="transmembrane region" description="Helical" evidence="14">
    <location>
        <begin position="162"/>
        <end position="189"/>
    </location>
</feature>
<dbReference type="Proteomes" id="UP000236333">
    <property type="component" value="Unassembled WGS sequence"/>
</dbReference>
<dbReference type="OrthoDB" id="6132759at2759"/>
<evidence type="ECO:0000256" key="9">
    <source>
        <dbReference type="ARBA" id="ARBA00023065"/>
    </source>
</evidence>
<feature type="transmembrane region" description="Helical" evidence="14">
    <location>
        <begin position="201"/>
        <end position="222"/>
    </location>
</feature>
<evidence type="ECO:0000256" key="5">
    <source>
        <dbReference type="ARBA" id="ARBA00022692"/>
    </source>
</evidence>
<evidence type="ECO:0000256" key="8">
    <source>
        <dbReference type="ARBA" id="ARBA00023053"/>
    </source>
</evidence>
<feature type="region of interest" description="Disordered" evidence="13">
    <location>
        <begin position="474"/>
        <end position="521"/>
    </location>
</feature>
<proteinExistence type="inferred from homology"/>
<evidence type="ECO:0000256" key="6">
    <source>
        <dbReference type="ARBA" id="ARBA00022847"/>
    </source>
</evidence>
<dbReference type="PANTHER" id="PTHR48086">
    <property type="entry name" value="SODIUM/PROLINE SYMPORTER-RELATED"/>
    <property type="match status" value="1"/>
</dbReference>
<comment type="similarity">
    <text evidence="2 12">Belongs to the sodium:solute symporter (SSF) (TC 2.A.21) family.</text>
</comment>
<dbReference type="PANTHER" id="PTHR48086:SF3">
    <property type="entry name" value="SODIUM_PROLINE SYMPORTER"/>
    <property type="match status" value="1"/>
</dbReference>
<accession>A0A2J7ZKQ7</accession>
<dbReference type="InterPro" id="IPR050277">
    <property type="entry name" value="Sodium:Solute_Symporter"/>
</dbReference>
<keyword evidence="16" id="KW-1185">Reference proteome</keyword>
<evidence type="ECO:0000256" key="11">
    <source>
        <dbReference type="ARBA" id="ARBA00023201"/>
    </source>
</evidence>
<evidence type="ECO:0000256" key="4">
    <source>
        <dbReference type="ARBA" id="ARBA00022475"/>
    </source>
</evidence>
<evidence type="ECO:0000256" key="7">
    <source>
        <dbReference type="ARBA" id="ARBA00022989"/>
    </source>
</evidence>
<keyword evidence="7 14" id="KW-1133">Transmembrane helix</keyword>
<comment type="subcellular location">
    <subcellularLocation>
        <location evidence="1">Cell membrane</location>
        <topology evidence="1">Multi-pass membrane protein</topology>
    </subcellularLocation>
</comment>
<keyword evidence="3" id="KW-0813">Transport</keyword>
<dbReference type="Pfam" id="PF00474">
    <property type="entry name" value="SSF"/>
    <property type="match status" value="1"/>
</dbReference>
<evidence type="ECO:0000256" key="2">
    <source>
        <dbReference type="ARBA" id="ARBA00006434"/>
    </source>
</evidence>
<feature type="transmembrane region" description="Helical" evidence="14">
    <location>
        <begin position="427"/>
        <end position="454"/>
    </location>
</feature>
<protein>
    <submittedName>
        <fullName evidence="15">High-affinity choline transporter 1</fullName>
    </submittedName>
</protein>
<dbReference type="GO" id="GO:0005886">
    <property type="term" value="C:plasma membrane"/>
    <property type="evidence" value="ECO:0007669"/>
    <property type="project" value="UniProtKB-SubCell"/>
</dbReference>
<keyword evidence="6" id="KW-0769">Symport</keyword>
<feature type="transmembrane region" description="Helical" evidence="14">
    <location>
        <begin position="319"/>
        <end position="339"/>
    </location>
</feature>
<evidence type="ECO:0000256" key="13">
    <source>
        <dbReference type="SAM" id="MobiDB-lite"/>
    </source>
</evidence>
<keyword evidence="10 14" id="KW-0472">Membrane</keyword>
<sequence>MTVEEVEASSFGCCQKFVCALPCPAQFNDDGVAVHFGIPVAVVSLVWFIMALVIARLTIKGDAKAFFVCNRSLPLYVVTCALLAQGLDSNATLGNVINAYNGECTIKTGNSQTCCSVADGAVLPLGLGISLVLNGLLLAAPINRMGLLTLPELYGRKYGGLMEVIVSLIEICSFTFLLAGNLVGISLVLQFCFGLPKGAGIAIAGGVLALYSGSGGLFSVALTDLPQVVGGFTAFTATTIYMLTREPDTQAAPVSLGFALDLGGNVTARTPGYTGPVDCVDPVTGAGTCDNFAYPVGDHLVWPKSMADPDAYAPFPNAILLNWATIFVLGFGNLCALDFQARCMAAKGPNVARIANFIAGAVLVCLGVPFGLLAGLARKHYGPDSVYANFEADTCSLPLGLPSCAEWVPDGKDALFKLLWEHGPKALGAWTLVAIVTASMSTADGAILATSTVMAHNIWRKTWRAVQPLYQLDLPDVDPDSSRTEPGLDKAMSVEPLDLPTPARPNSAVSPVADDPVGKAV</sequence>
<dbReference type="InterPro" id="IPR001734">
    <property type="entry name" value="Na/solute_symporter"/>
</dbReference>
<keyword evidence="4" id="KW-1003">Cell membrane</keyword>
<gene>
    <name evidence="15" type="ORF">TSOC_013296</name>
</gene>
<feature type="transmembrane region" description="Helical" evidence="14">
    <location>
        <begin position="36"/>
        <end position="55"/>
    </location>
</feature>
<name>A0A2J7ZKQ7_9CHLO</name>
<dbReference type="PROSITE" id="PS50283">
    <property type="entry name" value="NA_SOLUT_SYMP_3"/>
    <property type="match status" value="1"/>
</dbReference>
<reference evidence="15 16" key="1">
    <citation type="journal article" date="2017" name="Mol. Biol. Evol.">
        <title>The 4-celled Tetrabaena socialis nuclear genome reveals the essential components for genetic control of cell number at the origin of multicellularity in the volvocine lineage.</title>
        <authorList>
            <person name="Featherston J."/>
            <person name="Arakaki Y."/>
            <person name="Hanschen E.R."/>
            <person name="Ferris P.J."/>
            <person name="Michod R.E."/>
            <person name="Olson B.J.S.C."/>
            <person name="Nozaki H."/>
            <person name="Durand P.M."/>
        </authorList>
    </citation>
    <scope>NUCLEOTIDE SEQUENCE [LARGE SCALE GENOMIC DNA]</scope>
    <source>
        <strain evidence="15 16">NIES-571</strain>
    </source>
</reference>
<feature type="transmembrane region" description="Helical" evidence="14">
    <location>
        <begin position="351"/>
        <end position="377"/>
    </location>
</feature>
<organism evidence="15 16">
    <name type="scientific">Tetrabaena socialis</name>
    <dbReference type="NCBI Taxonomy" id="47790"/>
    <lineage>
        <taxon>Eukaryota</taxon>
        <taxon>Viridiplantae</taxon>
        <taxon>Chlorophyta</taxon>
        <taxon>core chlorophytes</taxon>
        <taxon>Chlorophyceae</taxon>
        <taxon>CS clade</taxon>
        <taxon>Chlamydomonadales</taxon>
        <taxon>Tetrabaenaceae</taxon>
        <taxon>Tetrabaena</taxon>
    </lineage>
</organism>
<evidence type="ECO:0000256" key="12">
    <source>
        <dbReference type="RuleBase" id="RU362091"/>
    </source>
</evidence>
<feature type="non-terminal residue" evidence="15">
    <location>
        <position position="521"/>
    </location>
</feature>
<dbReference type="GO" id="GO:0006814">
    <property type="term" value="P:sodium ion transport"/>
    <property type="evidence" value="ECO:0007669"/>
    <property type="project" value="UniProtKB-KW"/>
</dbReference>
<keyword evidence="5 14" id="KW-0812">Transmembrane</keyword>
<comment type="caution">
    <text evidence="15">The sequence shown here is derived from an EMBL/GenBank/DDBJ whole genome shotgun (WGS) entry which is preliminary data.</text>
</comment>
<evidence type="ECO:0000256" key="14">
    <source>
        <dbReference type="SAM" id="Phobius"/>
    </source>
</evidence>
<evidence type="ECO:0000313" key="15">
    <source>
        <dbReference type="EMBL" id="PNH00857.1"/>
    </source>
</evidence>
<dbReference type="AlphaFoldDB" id="A0A2J7ZKQ7"/>
<keyword evidence="11" id="KW-0739">Sodium transport</keyword>
<evidence type="ECO:0000256" key="10">
    <source>
        <dbReference type="ARBA" id="ARBA00023136"/>
    </source>
</evidence>
<dbReference type="Gene3D" id="1.20.1730.10">
    <property type="entry name" value="Sodium/glucose cotransporter"/>
    <property type="match status" value="1"/>
</dbReference>
<dbReference type="InterPro" id="IPR038377">
    <property type="entry name" value="Na/Glc_symporter_sf"/>
</dbReference>
<keyword evidence="9" id="KW-0406">Ion transport</keyword>
<dbReference type="GO" id="GO:0015293">
    <property type="term" value="F:symporter activity"/>
    <property type="evidence" value="ECO:0007669"/>
    <property type="project" value="UniProtKB-KW"/>
</dbReference>
<keyword evidence="8" id="KW-0915">Sodium</keyword>
<dbReference type="EMBL" id="PGGS01001131">
    <property type="protein sequence ID" value="PNH00857.1"/>
    <property type="molecule type" value="Genomic_DNA"/>
</dbReference>
<evidence type="ECO:0000256" key="3">
    <source>
        <dbReference type="ARBA" id="ARBA00022448"/>
    </source>
</evidence>